<organism evidence="3 4">
    <name type="scientific">Planctopirus hydrillae</name>
    <dbReference type="NCBI Taxonomy" id="1841610"/>
    <lineage>
        <taxon>Bacteria</taxon>
        <taxon>Pseudomonadati</taxon>
        <taxon>Planctomycetota</taxon>
        <taxon>Planctomycetia</taxon>
        <taxon>Planctomycetales</taxon>
        <taxon>Planctomycetaceae</taxon>
        <taxon>Planctopirus</taxon>
    </lineage>
</organism>
<dbReference type="RefSeq" id="WP_068850718.1">
    <property type="nucleotide sequence ID" value="NZ_LYDR01000150.1"/>
</dbReference>
<evidence type="ECO:0000256" key="1">
    <source>
        <dbReference type="SAM" id="MobiDB-lite"/>
    </source>
</evidence>
<evidence type="ECO:0000313" key="3">
    <source>
        <dbReference type="EMBL" id="ODA28932.1"/>
    </source>
</evidence>
<feature type="compositionally biased region" description="Low complexity" evidence="1">
    <location>
        <begin position="213"/>
        <end position="224"/>
    </location>
</feature>
<proteinExistence type="predicted"/>
<dbReference type="Proteomes" id="UP000094828">
    <property type="component" value="Unassembled WGS sequence"/>
</dbReference>
<gene>
    <name evidence="3" type="ORF">A6X21_10590</name>
</gene>
<dbReference type="EMBL" id="LYDR01000150">
    <property type="protein sequence ID" value="ODA28932.1"/>
    <property type="molecule type" value="Genomic_DNA"/>
</dbReference>
<evidence type="ECO:0000259" key="2">
    <source>
        <dbReference type="Pfam" id="PF01052"/>
    </source>
</evidence>
<dbReference type="STRING" id="1841610.A6X21_10590"/>
<comment type="caution">
    <text evidence="3">The sequence shown here is derived from an EMBL/GenBank/DDBJ whole genome shotgun (WGS) entry which is preliminary data.</text>
</comment>
<sequence>MSESAEPNPATDLSPSSSESSAGGEHQLTSTGIEQYEKLKSTWLSHLTGNIEALVTSFQQTTDLSTRFQAKELSAEWVTQHLAVQHEPWPAGDAAGLVVELACDETFFVALLPETIGLPNWFTTPDASQESRLQTLAQEWSILLLPESIEIGASKTMTVSRIAGHVENLPLHARLLAYALEVTTLENPPEEGETPAIIVLGPFPLSAKDGQPSGSSADAASGSSKTGMTGVTPQNFEDEWEEASANLETERRQNSSAERQLPDSQAAVAPVDGPVDDLLSNYEGLAAQDPMESAAPLAQETMPQQTVTSQLMLQRLSGVRVQLSVRLAEKRMPLAALLQLSPGALVTFSKPCEDLLDIYIGNRQYAQGEAVKIGEHFGVKVNRLGPPPEKPSSLILD</sequence>
<dbReference type="AlphaFoldDB" id="A0A1C3E6R2"/>
<dbReference type="OrthoDB" id="278219at2"/>
<keyword evidence="4" id="KW-1185">Reference proteome</keyword>
<reference evidence="3 4" key="1">
    <citation type="submission" date="2016-05" db="EMBL/GenBank/DDBJ databases">
        <title>Genomic and physiological characterization of Planctopirus sp. isolated from fresh water lake.</title>
        <authorList>
            <person name="Subhash Y."/>
            <person name="Ramana C."/>
        </authorList>
    </citation>
    <scope>NUCLEOTIDE SEQUENCE [LARGE SCALE GENOMIC DNA]</scope>
    <source>
        <strain evidence="3 4">JC280</strain>
    </source>
</reference>
<protein>
    <recommendedName>
        <fullName evidence="2">Flagellar motor switch protein FliN-like C-terminal domain-containing protein</fullName>
    </recommendedName>
</protein>
<evidence type="ECO:0000313" key="4">
    <source>
        <dbReference type="Proteomes" id="UP000094828"/>
    </source>
</evidence>
<feature type="region of interest" description="Disordered" evidence="1">
    <location>
        <begin position="208"/>
        <end position="273"/>
    </location>
</feature>
<dbReference type="SUPFAM" id="SSF101801">
    <property type="entry name" value="Surface presentation of antigens (SPOA)"/>
    <property type="match status" value="1"/>
</dbReference>
<feature type="compositionally biased region" description="Polar residues" evidence="1">
    <location>
        <begin position="225"/>
        <end position="235"/>
    </location>
</feature>
<name>A0A1C3E6R2_9PLAN</name>
<dbReference type="Pfam" id="PF01052">
    <property type="entry name" value="FliMN_C"/>
    <property type="match status" value="1"/>
</dbReference>
<dbReference type="GO" id="GO:0071978">
    <property type="term" value="P:bacterial-type flagellum-dependent swarming motility"/>
    <property type="evidence" value="ECO:0007669"/>
    <property type="project" value="TreeGrafter"/>
</dbReference>
<dbReference type="PANTHER" id="PTHR30034">
    <property type="entry name" value="FLAGELLAR MOTOR SWITCH PROTEIN FLIM"/>
    <property type="match status" value="1"/>
</dbReference>
<feature type="domain" description="Flagellar motor switch protein FliN-like C-terminal" evidence="2">
    <location>
        <begin position="314"/>
        <end position="383"/>
    </location>
</feature>
<accession>A0A1C3E6R2</accession>
<dbReference type="Gene3D" id="2.30.330.10">
    <property type="entry name" value="SpoA-like"/>
    <property type="match status" value="1"/>
</dbReference>
<dbReference type="GO" id="GO:0050918">
    <property type="term" value="P:positive chemotaxis"/>
    <property type="evidence" value="ECO:0007669"/>
    <property type="project" value="TreeGrafter"/>
</dbReference>
<feature type="region of interest" description="Disordered" evidence="1">
    <location>
        <begin position="1"/>
        <end position="29"/>
    </location>
</feature>
<dbReference type="PANTHER" id="PTHR30034:SF6">
    <property type="entry name" value="YOP PROTEINS TRANSLOCATION PROTEIN Q"/>
    <property type="match status" value="1"/>
</dbReference>
<dbReference type="InterPro" id="IPR001543">
    <property type="entry name" value="FliN-like_C"/>
</dbReference>
<dbReference type="InterPro" id="IPR036429">
    <property type="entry name" value="SpoA-like_sf"/>
</dbReference>